<dbReference type="AlphaFoldDB" id="A0A0E9VHT2"/>
<proteinExistence type="predicted"/>
<protein>
    <submittedName>
        <fullName evidence="2">Uncharacterized protein</fullName>
    </submittedName>
</protein>
<feature type="chain" id="PRO_5002434393" evidence="1">
    <location>
        <begin position="23"/>
        <end position="54"/>
    </location>
</feature>
<sequence>MFILNDGLHTKLFLVLLCYCRSQYNMVRNWSCNVKGHRFDFWVGHCRYSLEHDT</sequence>
<organism evidence="2">
    <name type="scientific">Anguilla anguilla</name>
    <name type="common">European freshwater eel</name>
    <name type="synonym">Muraena anguilla</name>
    <dbReference type="NCBI Taxonomy" id="7936"/>
    <lineage>
        <taxon>Eukaryota</taxon>
        <taxon>Metazoa</taxon>
        <taxon>Chordata</taxon>
        <taxon>Craniata</taxon>
        <taxon>Vertebrata</taxon>
        <taxon>Euteleostomi</taxon>
        <taxon>Actinopterygii</taxon>
        <taxon>Neopterygii</taxon>
        <taxon>Teleostei</taxon>
        <taxon>Anguilliformes</taxon>
        <taxon>Anguillidae</taxon>
        <taxon>Anguilla</taxon>
    </lineage>
</organism>
<reference evidence="2" key="1">
    <citation type="submission" date="2014-11" db="EMBL/GenBank/DDBJ databases">
        <authorList>
            <person name="Amaro Gonzalez C."/>
        </authorList>
    </citation>
    <scope>NUCLEOTIDE SEQUENCE</scope>
</reference>
<reference evidence="2" key="2">
    <citation type="journal article" date="2015" name="Fish Shellfish Immunol.">
        <title>Early steps in the European eel (Anguilla anguilla)-Vibrio vulnificus interaction in the gills: Role of the RtxA13 toxin.</title>
        <authorList>
            <person name="Callol A."/>
            <person name="Pajuelo D."/>
            <person name="Ebbesson L."/>
            <person name="Teles M."/>
            <person name="MacKenzie S."/>
            <person name="Amaro C."/>
        </authorList>
    </citation>
    <scope>NUCLEOTIDE SEQUENCE</scope>
</reference>
<accession>A0A0E9VHT2</accession>
<keyword evidence="1" id="KW-0732">Signal</keyword>
<evidence type="ECO:0000313" key="2">
    <source>
        <dbReference type="EMBL" id="JAH77637.1"/>
    </source>
</evidence>
<dbReference type="EMBL" id="GBXM01030940">
    <property type="protein sequence ID" value="JAH77637.1"/>
    <property type="molecule type" value="Transcribed_RNA"/>
</dbReference>
<name>A0A0E9VHT2_ANGAN</name>
<feature type="signal peptide" evidence="1">
    <location>
        <begin position="1"/>
        <end position="22"/>
    </location>
</feature>
<evidence type="ECO:0000256" key="1">
    <source>
        <dbReference type="SAM" id="SignalP"/>
    </source>
</evidence>